<dbReference type="EMBL" id="ML119830">
    <property type="protein sequence ID" value="RPA73193.1"/>
    <property type="molecule type" value="Genomic_DNA"/>
</dbReference>
<reference evidence="2 3" key="1">
    <citation type="journal article" date="2018" name="Nat. Ecol. Evol.">
        <title>Pezizomycetes genomes reveal the molecular basis of ectomycorrhizal truffle lifestyle.</title>
        <authorList>
            <person name="Murat C."/>
            <person name="Payen T."/>
            <person name="Noel B."/>
            <person name="Kuo A."/>
            <person name="Morin E."/>
            <person name="Chen J."/>
            <person name="Kohler A."/>
            <person name="Krizsan K."/>
            <person name="Balestrini R."/>
            <person name="Da Silva C."/>
            <person name="Montanini B."/>
            <person name="Hainaut M."/>
            <person name="Levati E."/>
            <person name="Barry K.W."/>
            <person name="Belfiori B."/>
            <person name="Cichocki N."/>
            <person name="Clum A."/>
            <person name="Dockter R.B."/>
            <person name="Fauchery L."/>
            <person name="Guy J."/>
            <person name="Iotti M."/>
            <person name="Le Tacon F."/>
            <person name="Lindquist E.A."/>
            <person name="Lipzen A."/>
            <person name="Malagnac F."/>
            <person name="Mello A."/>
            <person name="Molinier V."/>
            <person name="Miyauchi S."/>
            <person name="Poulain J."/>
            <person name="Riccioni C."/>
            <person name="Rubini A."/>
            <person name="Sitrit Y."/>
            <person name="Splivallo R."/>
            <person name="Traeger S."/>
            <person name="Wang M."/>
            <person name="Zifcakova L."/>
            <person name="Wipf D."/>
            <person name="Zambonelli A."/>
            <person name="Paolocci F."/>
            <person name="Nowrousian M."/>
            <person name="Ottonello S."/>
            <person name="Baldrian P."/>
            <person name="Spatafora J.W."/>
            <person name="Henrissat B."/>
            <person name="Nagy L.G."/>
            <person name="Aury J.M."/>
            <person name="Wincker P."/>
            <person name="Grigoriev I.V."/>
            <person name="Bonfante P."/>
            <person name="Martin F.M."/>
        </authorList>
    </citation>
    <scope>NUCLEOTIDE SEQUENCE [LARGE SCALE GENOMIC DNA]</scope>
    <source>
        <strain evidence="2 3">RN42</strain>
    </source>
</reference>
<evidence type="ECO:0000313" key="2">
    <source>
        <dbReference type="EMBL" id="RPA73193.1"/>
    </source>
</evidence>
<evidence type="ECO:0000313" key="3">
    <source>
        <dbReference type="Proteomes" id="UP000275078"/>
    </source>
</evidence>
<accession>A0A3N4HGJ9</accession>
<gene>
    <name evidence="2" type="ORF">BJ508DRAFT_341700</name>
</gene>
<proteinExistence type="predicted"/>
<feature type="region of interest" description="Disordered" evidence="1">
    <location>
        <begin position="50"/>
        <end position="122"/>
    </location>
</feature>
<name>A0A3N4HGJ9_ASCIM</name>
<feature type="non-terminal residue" evidence="2">
    <location>
        <position position="1"/>
    </location>
</feature>
<dbReference type="Proteomes" id="UP000275078">
    <property type="component" value="Unassembled WGS sequence"/>
</dbReference>
<feature type="non-terminal residue" evidence="2">
    <location>
        <position position="239"/>
    </location>
</feature>
<dbReference type="AlphaFoldDB" id="A0A3N4HGJ9"/>
<protein>
    <submittedName>
        <fullName evidence="2">Uncharacterized protein</fullName>
    </submittedName>
</protein>
<organism evidence="2 3">
    <name type="scientific">Ascobolus immersus RN42</name>
    <dbReference type="NCBI Taxonomy" id="1160509"/>
    <lineage>
        <taxon>Eukaryota</taxon>
        <taxon>Fungi</taxon>
        <taxon>Dikarya</taxon>
        <taxon>Ascomycota</taxon>
        <taxon>Pezizomycotina</taxon>
        <taxon>Pezizomycetes</taxon>
        <taxon>Pezizales</taxon>
        <taxon>Ascobolaceae</taxon>
        <taxon>Ascobolus</taxon>
    </lineage>
</organism>
<keyword evidence="3" id="KW-1185">Reference proteome</keyword>
<sequence length="239" mass="27046">MEGRPDPHLAQTQLSCQLQVANPSLPQTQLIHHRSHDEPTLHSVLHQQFRSPYRPRDNPPPRHLRHQPQPLLRLPRQPPLPLPRNLPRSHHPPLPRHPPPQHHNNPQPHPPRPQHPPLRPPLLHLLPLPPARQRLPPLLRHLLRPLLLGSLPPWPGAGRRTYGVEGRSVLAGGAACVGRGEGNNVEMRWQKGMLRDGLVGLVEAMVRAYMRQMAAAIKDAYEKKYGFDEGGLPDRVGRL</sequence>
<feature type="compositionally biased region" description="Pro residues" evidence="1">
    <location>
        <begin position="107"/>
        <end position="120"/>
    </location>
</feature>
<evidence type="ECO:0000256" key="1">
    <source>
        <dbReference type="SAM" id="MobiDB-lite"/>
    </source>
</evidence>